<dbReference type="PROSITE" id="PS51203">
    <property type="entry name" value="CS"/>
    <property type="match status" value="1"/>
</dbReference>
<reference evidence="4 5" key="2">
    <citation type="journal article" date="2012" name="Proc. Natl. Acad. Sci. U.S.A.">
        <title>Antigenic diversity is generated by distinct evolutionary mechanisms in African trypanosome species.</title>
        <authorList>
            <person name="Jackson A.P."/>
            <person name="Berry A."/>
            <person name="Aslett M."/>
            <person name="Allison H.C."/>
            <person name="Burton P."/>
            <person name="Vavrova-Anderson J."/>
            <person name="Brown R."/>
            <person name="Browne H."/>
            <person name="Corton N."/>
            <person name="Hauser H."/>
            <person name="Gamble J."/>
            <person name="Gilderthorp R."/>
            <person name="Marcello L."/>
            <person name="McQuillan J."/>
            <person name="Otto T.D."/>
            <person name="Quail M.A."/>
            <person name="Sanders M.J."/>
            <person name="van Tonder A."/>
            <person name="Ginger M.L."/>
            <person name="Field M.C."/>
            <person name="Barry J.D."/>
            <person name="Hertz-Fowler C."/>
            <person name="Berriman M."/>
        </authorList>
    </citation>
    <scope>NUCLEOTIDE SEQUENCE [LARGE SCALE GENOMIC DNA]</scope>
    <source>
        <strain evidence="4 5">IL3000</strain>
    </source>
</reference>
<reference evidence="5" key="1">
    <citation type="submission" date="2011-07" db="EMBL/GenBank/DDBJ databases">
        <title>Divergent evolution of antigenic variation in African trypanosomes.</title>
        <authorList>
            <person name="Jackson A.P."/>
            <person name="Berry A."/>
            <person name="Allison H.C."/>
            <person name="Burton P."/>
            <person name="Anderson J."/>
            <person name="Aslett M."/>
            <person name="Brown R."/>
            <person name="Corton N."/>
            <person name="Harris D."/>
            <person name="Hauser H."/>
            <person name="Gamble J."/>
            <person name="Gilderthorp R."/>
            <person name="McQuillan J."/>
            <person name="Quail M.A."/>
            <person name="Sanders M."/>
            <person name="Van Tonder A."/>
            <person name="Ginger M.L."/>
            <person name="Donelson J.E."/>
            <person name="Field M.C."/>
            <person name="Barry J.D."/>
            <person name="Berriman M."/>
            <person name="Hertz-Fowler C."/>
        </authorList>
    </citation>
    <scope>NUCLEOTIDE SEQUENCE [LARGE SCALE GENOMIC DNA]</scope>
    <source>
        <strain evidence="5">IL3000</strain>
    </source>
</reference>
<organism evidence="4 5">
    <name type="scientific">Trypanosoma congolense (strain IL3000)</name>
    <dbReference type="NCBI Taxonomy" id="1068625"/>
    <lineage>
        <taxon>Eukaryota</taxon>
        <taxon>Discoba</taxon>
        <taxon>Euglenozoa</taxon>
        <taxon>Kinetoplastea</taxon>
        <taxon>Metakinetoplastina</taxon>
        <taxon>Trypanosomatida</taxon>
        <taxon>Trypanosomatidae</taxon>
        <taxon>Trypanosoma</taxon>
        <taxon>Nannomonas</taxon>
    </lineage>
</organism>
<feature type="compositionally biased region" description="Basic and acidic residues" evidence="2">
    <location>
        <begin position="520"/>
        <end position="531"/>
    </location>
</feature>
<dbReference type="VEuPathDB" id="TriTrypDB:TcIL3000_0_22040"/>
<protein>
    <submittedName>
        <fullName evidence="4">WGS project CAEQ00000000 data, annotated contig 881</fullName>
    </submittedName>
</protein>
<evidence type="ECO:0000313" key="5">
    <source>
        <dbReference type="Proteomes" id="UP000000702"/>
    </source>
</evidence>
<dbReference type="InterPro" id="IPR007052">
    <property type="entry name" value="CS_dom"/>
</dbReference>
<dbReference type="InterPro" id="IPR011990">
    <property type="entry name" value="TPR-like_helical_dom_sf"/>
</dbReference>
<feature type="region of interest" description="Disordered" evidence="2">
    <location>
        <begin position="500"/>
        <end position="531"/>
    </location>
</feature>
<dbReference type="SUPFAM" id="SSF49764">
    <property type="entry name" value="HSP20-like chaperones"/>
    <property type="match status" value="1"/>
</dbReference>
<comment type="caution">
    <text evidence="4">The sequence shown here is derived from an EMBL/GenBank/DDBJ whole genome shotgun (WGS) entry which is preliminary data.</text>
</comment>
<dbReference type="InterPro" id="IPR008978">
    <property type="entry name" value="HSP20-like_chaperone"/>
</dbReference>
<dbReference type="Proteomes" id="UP000000702">
    <property type="component" value="Unassembled WGS sequence"/>
</dbReference>
<proteinExistence type="predicted"/>
<dbReference type="EMBL" id="CAEQ01002693">
    <property type="protein sequence ID" value="CCD17381.1"/>
    <property type="molecule type" value="Genomic_DNA"/>
</dbReference>
<dbReference type="Gene3D" id="1.25.40.10">
    <property type="entry name" value="Tetratricopeptide repeat domain"/>
    <property type="match status" value="1"/>
</dbReference>
<evidence type="ECO:0000256" key="1">
    <source>
        <dbReference type="SAM" id="Coils"/>
    </source>
</evidence>
<dbReference type="Gene3D" id="2.60.40.790">
    <property type="match status" value="1"/>
</dbReference>
<keyword evidence="1" id="KW-0175">Coiled coil</keyword>
<evidence type="ECO:0000256" key="2">
    <source>
        <dbReference type="SAM" id="MobiDB-lite"/>
    </source>
</evidence>
<dbReference type="OMA" id="TMYSVYT"/>
<evidence type="ECO:0000313" key="4">
    <source>
        <dbReference type="EMBL" id="CCD17381.1"/>
    </source>
</evidence>
<dbReference type="SUPFAM" id="SSF81901">
    <property type="entry name" value="HCP-like"/>
    <property type="match status" value="1"/>
</dbReference>
<sequence>MSGNSTAATILWTQGDEDDKTLEIRVPIVLPPSARAKELMVEVKDLAVLCVSHRETTILQWRLYEPVAAEVEWRVENEGSLLIMDLVKRGSGVWPCLLDLPMRADDKLFRSTEELDELFREHHPPLPPANDSSLTGLDGTATEKPGGEDKDADTTVVAGEEDLDRLLDEAAAEVAVTDGAGEENNDKEFIRAELKNCRTEMEEVQKKLAEVMKTLENGPDDETAKQAVKQKAILEEMLRLHKEICEKRRAASSLALFIEITQLDIRKSRVNFGEMSEEEREEYASDEERGMSAQELMTTGLQHLEMQEMLPALHFLRLAAIHHNHDQSTIILYSIYSQLSSPRGAFLLLRRALQDDNISSVANLKVAEQFDVGARHFLPMFPAALYFYQRAAKAGCVHAMLAIAQLYLRGCTSSTMLSAKQIGKLINIDMYHAWLQCAIDRGCGSANFVKGCAHLKGENGCLKSYKLAKEYLDRATAAQPNIARRAPQVYVMLDNLRQEEEGSPSGKVLASHSSTQGGKTDGEVVKSGSKDDSVHVTSSIERLNNMAMKSYASSSAGLGSRKKGGQGCDSKAFWEKSARTGLALYSFYTLAFPIRVIMLPYVYTLLGYLVNRIPWLASSPPAHF</sequence>
<evidence type="ECO:0000259" key="3">
    <source>
        <dbReference type="PROSITE" id="PS51203"/>
    </source>
</evidence>
<name>F9WJ77_TRYCI</name>
<accession>F9WJ77</accession>
<feature type="region of interest" description="Disordered" evidence="2">
    <location>
        <begin position="120"/>
        <end position="153"/>
    </location>
</feature>
<dbReference type="AlphaFoldDB" id="F9WJ77"/>
<feature type="coiled-coil region" evidence="1">
    <location>
        <begin position="187"/>
        <end position="214"/>
    </location>
</feature>
<keyword evidence="5" id="KW-1185">Reference proteome</keyword>
<feature type="domain" description="CS" evidence="3">
    <location>
        <begin position="5"/>
        <end position="98"/>
    </location>
</feature>
<gene>
    <name evidence="4" type="ORF">TCIL3000_0_22040</name>
</gene>